<evidence type="ECO:0000256" key="5">
    <source>
        <dbReference type="ARBA" id="ARBA00023140"/>
    </source>
</evidence>
<reference evidence="6" key="1">
    <citation type="journal article" date="2014" name="Int. J. Syst. Evol. Microbiol.">
        <title>Complete genome sequence of Corynebacterium casei LMG S-19264T (=DSM 44701T), isolated from a smear-ripened cheese.</title>
        <authorList>
            <consortium name="US DOE Joint Genome Institute (JGI-PGF)"/>
            <person name="Walter F."/>
            <person name="Albersmeier A."/>
            <person name="Kalinowski J."/>
            <person name="Ruckert C."/>
        </authorList>
    </citation>
    <scope>NUCLEOTIDE SEQUENCE</scope>
    <source>
        <strain evidence="6">CGMCC 4.7679</strain>
    </source>
</reference>
<evidence type="ECO:0000313" key="7">
    <source>
        <dbReference type="Proteomes" id="UP000658656"/>
    </source>
</evidence>
<reference evidence="6" key="2">
    <citation type="submission" date="2020-09" db="EMBL/GenBank/DDBJ databases">
        <authorList>
            <person name="Sun Q."/>
            <person name="Zhou Y."/>
        </authorList>
    </citation>
    <scope>NUCLEOTIDE SEQUENCE</scope>
    <source>
        <strain evidence="6">CGMCC 4.7679</strain>
    </source>
</reference>
<accession>A0A8H9M8Q2</accession>
<dbReference type="Proteomes" id="UP000658656">
    <property type="component" value="Unassembled WGS sequence"/>
</dbReference>
<evidence type="ECO:0000256" key="2">
    <source>
        <dbReference type="ARBA" id="ARBA00006484"/>
    </source>
</evidence>
<sequence>MTVAGKLVDRTLVISGGSRGIGLAIAVAAAAEGANIVLLAKTATADPRLPGTIYTAAAEIEAAGGKACPVVGDVRRDESVAAAVEAAIAQFGGIDICVNNASAISLEGTLDLTPKRFDLMQAVNVRGTWALTRACLPHLRKSRGAHVLTLSPPLNLNPRWLGAYPAYTLSKYGMTMLTLGWAAEFAGQGIAFNCLWPQTLIDTAAVRNVVAGAEGAARARSPKIMADAAIAMLTQDPRTYTGRCEVDAAVVAAAGVEDLTIYGGGENPERDLFLDD</sequence>
<dbReference type="FunFam" id="3.40.50.720:FF:000301">
    <property type="entry name" value="Hydroxysteroid dehydrogenase like 2"/>
    <property type="match status" value="1"/>
</dbReference>
<dbReference type="PANTHER" id="PTHR42808">
    <property type="entry name" value="HYDROXYSTEROID DEHYDROGENASE-LIKE PROTEIN 2"/>
    <property type="match status" value="1"/>
</dbReference>
<dbReference type="EMBL" id="BNAV01000001">
    <property type="protein sequence ID" value="GHF35966.1"/>
    <property type="molecule type" value="Genomic_DNA"/>
</dbReference>
<name>A0A8H9M8Q2_9PSEU</name>
<dbReference type="AlphaFoldDB" id="A0A8H9M8Q2"/>
<dbReference type="InterPro" id="IPR002347">
    <property type="entry name" value="SDR_fam"/>
</dbReference>
<dbReference type="NCBIfam" id="NF006133">
    <property type="entry name" value="PRK08278.1"/>
    <property type="match status" value="1"/>
</dbReference>
<dbReference type="PRINTS" id="PR00081">
    <property type="entry name" value="GDHRDH"/>
</dbReference>
<dbReference type="Gene3D" id="3.40.50.720">
    <property type="entry name" value="NAD(P)-binding Rossmann-like Domain"/>
    <property type="match status" value="1"/>
</dbReference>
<dbReference type="Pfam" id="PF00106">
    <property type="entry name" value="adh_short"/>
    <property type="match status" value="1"/>
</dbReference>
<comment type="caution">
    <text evidence="6">The sequence shown here is derived from an EMBL/GenBank/DDBJ whole genome shotgun (WGS) entry which is preliminary data.</text>
</comment>
<dbReference type="SUPFAM" id="SSF51735">
    <property type="entry name" value="NAD(P)-binding Rossmann-fold domains"/>
    <property type="match status" value="1"/>
</dbReference>
<evidence type="ECO:0000313" key="6">
    <source>
        <dbReference type="EMBL" id="GHF35966.1"/>
    </source>
</evidence>
<comment type="similarity">
    <text evidence="2">Belongs to the short-chain dehydrogenases/reductases (SDR) family.</text>
</comment>
<keyword evidence="5" id="KW-0576">Peroxisome</keyword>
<keyword evidence="7" id="KW-1185">Reference proteome</keyword>
<organism evidence="6 7">
    <name type="scientific">Amycolatopsis bartoniae</name>
    <dbReference type="NCBI Taxonomy" id="941986"/>
    <lineage>
        <taxon>Bacteria</taxon>
        <taxon>Bacillati</taxon>
        <taxon>Actinomycetota</taxon>
        <taxon>Actinomycetes</taxon>
        <taxon>Pseudonocardiales</taxon>
        <taxon>Pseudonocardiaceae</taxon>
        <taxon>Amycolatopsis</taxon>
    </lineage>
</organism>
<evidence type="ECO:0000256" key="3">
    <source>
        <dbReference type="ARBA" id="ARBA00022857"/>
    </source>
</evidence>
<dbReference type="PANTHER" id="PTHR42808:SF3">
    <property type="entry name" value="HYDROXYSTEROID DEHYDROGENASE-LIKE PROTEIN 2"/>
    <property type="match status" value="1"/>
</dbReference>
<dbReference type="InterPro" id="IPR051935">
    <property type="entry name" value="HSDL2"/>
</dbReference>
<dbReference type="InterPro" id="IPR036291">
    <property type="entry name" value="NAD(P)-bd_dom_sf"/>
</dbReference>
<evidence type="ECO:0000256" key="1">
    <source>
        <dbReference type="ARBA" id="ARBA00004275"/>
    </source>
</evidence>
<protein>
    <submittedName>
        <fullName evidence="6">Short chain dehydrogenase</fullName>
    </submittedName>
</protein>
<dbReference type="OrthoDB" id="9810935at2"/>
<dbReference type="GO" id="GO:0016491">
    <property type="term" value="F:oxidoreductase activity"/>
    <property type="evidence" value="ECO:0007669"/>
    <property type="project" value="UniProtKB-KW"/>
</dbReference>
<keyword evidence="3" id="KW-0521">NADP</keyword>
<evidence type="ECO:0000256" key="4">
    <source>
        <dbReference type="ARBA" id="ARBA00023002"/>
    </source>
</evidence>
<keyword evidence="4" id="KW-0560">Oxidoreductase</keyword>
<comment type="subcellular location">
    <subcellularLocation>
        <location evidence="1">Peroxisome</location>
    </subcellularLocation>
</comment>
<proteinExistence type="inferred from homology"/>
<gene>
    <name evidence="6" type="ORF">GCM10017566_06220</name>
</gene>